<sequence>MKKNIFKKIVATGMLCLTLGGPVMTFATSQSTNEFVRTSNEILEQLGIQNGDFNEGLDHWIVSSPGTQNPAIEEMNGNKFVIAKYGENIHQYLALKPNTTYTFSYDVAGSTDFPAKVEFGTMNHGEGFIALEEVEHNNENWARREFTFTTPENENTYILRFSSTGNGWAKFDNIQVEPEKTETSLLTVGVESRQAFAYLNLDAERFNSSERLMVYVDGSYHFETYEGVAYYSFVNKNDENIQARRGFAGKKGQTIEVYTAPRKPGQSSEGKQLLESITLAEDLAVDSSLLDDAVKNVKLSGSRLSVEFDRESFEMDNRMIIRKNGEYSAEVYKGKQYYSTIRKRTDDIITITKDAEYQKGDIISVELSSGTPGSTSNSLQVLATFEVK</sequence>
<organism evidence="4 5">
    <name type="scientific">Enterococcus mundtii</name>
    <dbReference type="NCBI Taxonomy" id="53346"/>
    <lineage>
        <taxon>Bacteria</taxon>
        <taxon>Bacillati</taxon>
        <taxon>Bacillota</taxon>
        <taxon>Bacilli</taxon>
        <taxon>Lactobacillales</taxon>
        <taxon>Enterococcaceae</taxon>
        <taxon>Enterococcus</taxon>
    </lineage>
</organism>
<proteinExistence type="predicted"/>
<dbReference type="Gene3D" id="2.60.120.260">
    <property type="entry name" value="Galactose-binding domain-like"/>
    <property type="match status" value="1"/>
</dbReference>
<evidence type="ECO:0000256" key="1">
    <source>
        <dbReference type="ARBA" id="ARBA00022801"/>
    </source>
</evidence>
<feature type="signal peptide" evidence="2">
    <location>
        <begin position="1"/>
        <end position="27"/>
    </location>
</feature>
<keyword evidence="2" id="KW-0732">Signal</keyword>
<dbReference type="EMBL" id="NGMS01000009">
    <property type="protein sequence ID" value="OTP19940.1"/>
    <property type="molecule type" value="Genomic_DNA"/>
</dbReference>
<evidence type="ECO:0000313" key="4">
    <source>
        <dbReference type="EMBL" id="OTP19940.1"/>
    </source>
</evidence>
<protein>
    <recommendedName>
        <fullName evidence="3">CBM-cenC domain-containing protein</fullName>
    </recommendedName>
</protein>
<dbReference type="SUPFAM" id="SSF49785">
    <property type="entry name" value="Galactose-binding domain-like"/>
    <property type="match status" value="1"/>
</dbReference>
<feature type="chain" id="PRO_5012828550" description="CBM-cenC domain-containing protein" evidence="2">
    <location>
        <begin position="28"/>
        <end position="388"/>
    </location>
</feature>
<dbReference type="Proteomes" id="UP000195024">
    <property type="component" value="Unassembled WGS sequence"/>
</dbReference>
<dbReference type="InterPro" id="IPR008979">
    <property type="entry name" value="Galactose-bd-like_sf"/>
</dbReference>
<accession>A0A242KHB3</accession>
<keyword evidence="1" id="KW-0378">Hydrolase</keyword>
<evidence type="ECO:0000256" key="2">
    <source>
        <dbReference type="SAM" id="SignalP"/>
    </source>
</evidence>
<dbReference type="RefSeq" id="WP_086335730.1">
    <property type="nucleotide sequence ID" value="NZ_NGMS01000009.1"/>
</dbReference>
<evidence type="ECO:0000259" key="3">
    <source>
        <dbReference type="Pfam" id="PF02018"/>
    </source>
</evidence>
<dbReference type="Pfam" id="PF02018">
    <property type="entry name" value="CBM_4_9"/>
    <property type="match status" value="1"/>
</dbReference>
<reference evidence="4 5" key="1">
    <citation type="submission" date="2017-05" db="EMBL/GenBank/DDBJ databases">
        <title>The Genome Sequence of Enterococcus mundtii 6B1_DIV0119.</title>
        <authorList>
            <consortium name="The Broad Institute Genomics Platform"/>
            <consortium name="The Broad Institute Genomic Center for Infectious Diseases"/>
            <person name="Earl A."/>
            <person name="Manson A."/>
            <person name="Schwartman J."/>
            <person name="Gilmore M."/>
            <person name="Abouelleil A."/>
            <person name="Cao P."/>
            <person name="Chapman S."/>
            <person name="Cusick C."/>
            <person name="Shea T."/>
            <person name="Young S."/>
            <person name="Neafsey D."/>
            <person name="Nusbaum C."/>
            <person name="Birren B."/>
        </authorList>
    </citation>
    <scope>NUCLEOTIDE SEQUENCE [LARGE SCALE GENOMIC DNA]</scope>
    <source>
        <strain evidence="4 5">6B1_DIV0119</strain>
    </source>
</reference>
<comment type="caution">
    <text evidence="4">The sequence shown here is derived from an EMBL/GenBank/DDBJ whole genome shotgun (WGS) entry which is preliminary data.</text>
</comment>
<name>A0A242KHB3_ENTMU</name>
<dbReference type="AlphaFoldDB" id="A0A242KHB3"/>
<evidence type="ECO:0000313" key="5">
    <source>
        <dbReference type="Proteomes" id="UP000195024"/>
    </source>
</evidence>
<gene>
    <name evidence="4" type="ORF">A5802_003344</name>
</gene>
<dbReference type="InterPro" id="IPR003305">
    <property type="entry name" value="CenC_carb-bd"/>
</dbReference>
<dbReference type="GO" id="GO:0016798">
    <property type="term" value="F:hydrolase activity, acting on glycosyl bonds"/>
    <property type="evidence" value="ECO:0007669"/>
    <property type="project" value="InterPro"/>
</dbReference>
<feature type="domain" description="CBM-cenC" evidence="3">
    <location>
        <begin position="48"/>
        <end position="163"/>
    </location>
</feature>